<dbReference type="InterPro" id="IPR006140">
    <property type="entry name" value="D-isomer_DH_NAD-bd"/>
</dbReference>
<reference evidence="3" key="1">
    <citation type="journal article" date="2021" name="Nat. Commun.">
        <title>Genetic determinants of endophytism in the Arabidopsis root mycobiome.</title>
        <authorList>
            <person name="Mesny F."/>
            <person name="Miyauchi S."/>
            <person name="Thiergart T."/>
            <person name="Pickel B."/>
            <person name="Atanasova L."/>
            <person name="Karlsson M."/>
            <person name="Huettel B."/>
            <person name="Barry K.W."/>
            <person name="Haridas S."/>
            <person name="Chen C."/>
            <person name="Bauer D."/>
            <person name="Andreopoulos W."/>
            <person name="Pangilinan J."/>
            <person name="LaButti K."/>
            <person name="Riley R."/>
            <person name="Lipzen A."/>
            <person name="Clum A."/>
            <person name="Drula E."/>
            <person name="Henrissat B."/>
            <person name="Kohler A."/>
            <person name="Grigoriev I.V."/>
            <person name="Martin F.M."/>
            <person name="Hacquard S."/>
        </authorList>
    </citation>
    <scope>NUCLEOTIDE SEQUENCE</scope>
    <source>
        <strain evidence="3">MPI-CAGE-CH-0235</strain>
    </source>
</reference>
<protein>
    <recommendedName>
        <fullName evidence="2">D-isomer specific 2-hydroxyacid dehydrogenase NAD-binding domain-containing protein</fullName>
    </recommendedName>
</protein>
<dbReference type="GO" id="GO:0051287">
    <property type="term" value="F:NAD binding"/>
    <property type="evidence" value="ECO:0007669"/>
    <property type="project" value="InterPro"/>
</dbReference>
<dbReference type="GO" id="GO:0016618">
    <property type="term" value="F:hydroxypyruvate reductase [NAD(P)H] activity"/>
    <property type="evidence" value="ECO:0007669"/>
    <property type="project" value="TreeGrafter"/>
</dbReference>
<sequence>MDVHYYDIIRADAEAEQRLGVTFHETLCSLLAIADCVSLHTPLNTHTQDLIDRKAFAAMKDGARLINTARGQVVNEDAPAEALQSGKISGAGLDVHYHEPQVSKVLAGMDNVVLTCHNGRAAVTKRINFELNTMENIMRVWDDGGYRDEPIAPVNK</sequence>
<dbReference type="Proteomes" id="UP000813444">
    <property type="component" value="Unassembled WGS sequence"/>
</dbReference>
<proteinExistence type="predicted"/>
<accession>A0A8K0WRT9</accession>
<evidence type="ECO:0000256" key="1">
    <source>
        <dbReference type="ARBA" id="ARBA00023002"/>
    </source>
</evidence>
<dbReference type="PROSITE" id="PS00671">
    <property type="entry name" value="D_2_HYDROXYACID_DH_3"/>
    <property type="match status" value="1"/>
</dbReference>
<keyword evidence="1" id="KW-0560">Oxidoreductase</keyword>
<evidence type="ECO:0000313" key="3">
    <source>
        <dbReference type="EMBL" id="KAH7316923.1"/>
    </source>
</evidence>
<dbReference type="Pfam" id="PF02826">
    <property type="entry name" value="2-Hacid_dh_C"/>
    <property type="match status" value="1"/>
</dbReference>
<dbReference type="GO" id="GO:0030267">
    <property type="term" value="F:glyoxylate reductase (NADPH) activity"/>
    <property type="evidence" value="ECO:0007669"/>
    <property type="project" value="TreeGrafter"/>
</dbReference>
<dbReference type="PANTHER" id="PTHR10996">
    <property type="entry name" value="2-HYDROXYACID DEHYDROGENASE-RELATED"/>
    <property type="match status" value="1"/>
</dbReference>
<feature type="domain" description="D-isomer specific 2-hydroxyacid dehydrogenase NAD-binding" evidence="2">
    <location>
        <begin position="1"/>
        <end position="119"/>
    </location>
</feature>
<dbReference type="InterPro" id="IPR029753">
    <property type="entry name" value="D-isomer_DH_CS"/>
</dbReference>
<dbReference type="InterPro" id="IPR036291">
    <property type="entry name" value="NAD(P)-bd_dom_sf"/>
</dbReference>
<dbReference type="PANTHER" id="PTHR10996:SF281">
    <property type="entry name" value="D-ISOMER SPECIFIC 2-HYDROXYACID DEHYDROGENASE NAD-BINDING DOMAIN-CONTAINING PROTEIN-RELATED"/>
    <property type="match status" value="1"/>
</dbReference>
<dbReference type="EMBL" id="JAGPNK010000008">
    <property type="protein sequence ID" value="KAH7316923.1"/>
    <property type="molecule type" value="Genomic_DNA"/>
</dbReference>
<dbReference type="OrthoDB" id="9991913at2759"/>
<evidence type="ECO:0000313" key="4">
    <source>
        <dbReference type="Proteomes" id="UP000813444"/>
    </source>
</evidence>
<dbReference type="InterPro" id="IPR050223">
    <property type="entry name" value="D-isomer_2-hydroxyacid_DH"/>
</dbReference>
<keyword evidence="4" id="KW-1185">Reference proteome</keyword>
<comment type="caution">
    <text evidence="3">The sequence shown here is derived from an EMBL/GenBank/DDBJ whole genome shotgun (WGS) entry which is preliminary data.</text>
</comment>
<gene>
    <name evidence="3" type="ORF">B0I35DRAFT_504091</name>
</gene>
<organism evidence="3 4">
    <name type="scientific">Stachybotrys elegans</name>
    <dbReference type="NCBI Taxonomy" id="80388"/>
    <lineage>
        <taxon>Eukaryota</taxon>
        <taxon>Fungi</taxon>
        <taxon>Dikarya</taxon>
        <taxon>Ascomycota</taxon>
        <taxon>Pezizomycotina</taxon>
        <taxon>Sordariomycetes</taxon>
        <taxon>Hypocreomycetidae</taxon>
        <taxon>Hypocreales</taxon>
        <taxon>Stachybotryaceae</taxon>
        <taxon>Stachybotrys</taxon>
    </lineage>
</organism>
<feature type="non-terminal residue" evidence="3">
    <location>
        <position position="156"/>
    </location>
</feature>
<dbReference type="GO" id="GO:0005829">
    <property type="term" value="C:cytosol"/>
    <property type="evidence" value="ECO:0007669"/>
    <property type="project" value="TreeGrafter"/>
</dbReference>
<dbReference type="Gene3D" id="3.40.50.720">
    <property type="entry name" value="NAD(P)-binding Rossmann-like Domain"/>
    <property type="match status" value="2"/>
</dbReference>
<evidence type="ECO:0000259" key="2">
    <source>
        <dbReference type="Pfam" id="PF02826"/>
    </source>
</evidence>
<dbReference type="AlphaFoldDB" id="A0A8K0WRT9"/>
<name>A0A8K0WRT9_9HYPO</name>
<dbReference type="SUPFAM" id="SSF51735">
    <property type="entry name" value="NAD(P)-binding Rossmann-fold domains"/>
    <property type="match status" value="1"/>
</dbReference>